<feature type="coiled-coil region" evidence="1">
    <location>
        <begin position="9"/>
        <end position="90"/>
    </location>
</feature>
<accession>A0A921MYX2</accession>
<sequence>MENQNNVVNEAVETQVEGVKAEVDTVEVKEEKTFTQAELDKILNKKFAQWQKKTEEAKAEAERKAKLTEAEKLAEERKEFEAMKKQFEYEQRVNSTSKVLASNNLPIEFADFLIAENDEATTQRVDLFKNAFNDALEKAVNERLRGKTPKTSTVKARTFTINDIKNMSAEEINKNWEQIKNIKF</sequence>
<evidence type="ECO:0000313" key="2">
    <source>
        <dbReference type="EMBL" id="HJG95751.1"/>
    </source>
</evidence>
<organism evidence="2 3">
    <name type="scientific">Romboutsia timonensis</name>
    <dbReference type="NCBI Taxonomy" id="1776391"/>
    <lineage>
        <taxon>Bacteria</taxon>
        <taxon>Bacillati</taxon>
        <taxon>Bacillota</taxon>
        <taxon>Clostridia</taxon>
        <taxon>Peptostreptococcales</taxon>
        <taxon>Peptostreptococcaceae</taxon>
        <taxon>Romboutsia</taxon>
    </lineage>
</organism>
<reference evidence="2" key="2">
    <citation type="submission" date="2021-09" db="EMBL/GenBank/DDBJ databases">
        <authorList>
            <person name="Gilroy R."/>
        </authorList>
    </citation>
    <scope>NUCLEOTIDE SEQUENCE</scope>
    <source>
        <strain evidence="2">1277</strain>
    </source>
</reference>
<dbReference type="Pfam" id="PF14265">
    <property type="entry name" value="DUF4355"/>
    <property type="match status" value="1"/>
</dbReference>
<reference evidence="2" key="1">
    <citation type="journal article" date="2021" name="PeerJ">
        <title>Extensive microbial diversity within the chicken gut microbiome revealed by metagenomics and culture.</title>
        <authorList>
            <person name="Gilroy R."/>
            <person name="Ravi A."/>
            <person name="Getino M."/>
            <person name="Pursley I."/>
            <person name="Horton D.L."/>
            <person name="Alikhan N.F."/>
            <person name="Baker D."/>
            <person name="Gharbi K."/>
            <person name="Hall N."/>
            <person name="Watson M."/>
            <person name="Adriaenssens E.M."/>
            <person name="Foster-Nyarko E."/>
            <person name="Jarju S."/>
            <person name="Secka A."/>
            <person name="Antonio M."/>
            <person name="Oren A."/>
            <person name="Chaudhuri R.R."/>
            <person name="La Ragione R."/>
            <person name="Hildebrand F."/>
            <person name="Pallen M.J."/>
        </authorList>
    </citation>
    <scope>NUCLEOTIDE SEQUENCE</scope>
    <source>
        <strain evidence="2">1277</strain>
    </source>
</reference>
<name>A0A921MYX2_9FIRM</name>
<dbReference type="AlphaFoldDB" id="A0A921MYX2"/>
<keyword evidence="1" id="KW-0175">Coiled coil</keyword>
<gene>
    <name evidence="2" type="ORF">K8V90_01460</name>
</gene>
<comment type="caution">
    <text evidence="2">The sequence shown here is derived from an EMBL/GenBank/DDBJ whole genome shotgun (WGS) entry which is preliminary data.</text>
</comment>
<dbReference type="InterPro" id="IPR025580">
    <property type="entry name" value="Gp46"/>
</dbReference>
<proteinExistence type="predicted"/>
<evidence type="ECO:0000313" key="3">
    <source>
        <dbReference type="Proteomes" id="UP000776700"/>
    </source>
</evidence>
<evidence type="ECO:0000256" key="1">
    <source>
        <dbReference type="SAM" id="Coils"/>
    </source>
</evidence>
<dbReference type="Proteomes" id="UP000776700">
    <property type="component" value="Unassembled WGS sequence"/>
</dbReference>
<protein>
    <submittedName>
        <fullName evidence="2">DUF4355 domain-containing protein</fullName>
    </submittedName>
</protein>
<dbReference type="EMBL" id="DYUB01000053">
    <property type="protein sequence ID" value="HJG95751.1"/>
    <property type="molecule type" value="Genomic_DNA"/>
</dbReference>